<feature type="transmembrane region" description="Helical" evidence="2">
    <location>
        <begin position="127"/>
        <end position="152"/>
    </location>
</feature>
<evidence type="ECO:0000256" key="1">
    <source>
        <dbReference type="SAM" id="MobiDB-lite"/>
    </source>
</evidence>
<protein>
    <submittedName>
        <fullName evidence="4">DUF4190 domain-containing protein</fullName>
    </submittedName>
</protein>
<dbReference type="Pfam" id="PF13828">
    <property type="entry name" value="DUF4190"/>
    <property type="match status" value="1"/>
</dbReference>
<gene>
    <name evidence="4" type="ORF">PT015_10925</name>
</gene>
<sequence length="162" mass="17286">MTAPGGGDPYRDQPGPWQQYQHPPVDPREPVNYPEYYPGPPPGQPPPYGYPPTPPMYSNPYNPYQPYPPQTNGMAIASLITSILGVVFGIPLAIFCYIGWVIPVVGAVLGGVALNQIKRTGQQGRGLAIAGIVIGAGTAALLLFFMVMYAAAMMHAPMFGVV</sequence>
<evidence type="ECO:0000313" key="4">
    <source>
        <dbReference type="EMBL" id="WIM89887.1"/>
    </source>
</evidence>
<feature type="region of interest" description="Disordered" evidence="1">
    <location>
        <begin position="1"/>
        <end position="52"/>
    </location>
</feature>
<evidence type="ECO:0000313" key="5">
    <source>
        <dbReference type="Proteomes" id="UP001236585"/>
    </source>
</evidence>
<accession>A0ABY8W605</accession>
<reference evidence="4 5" key="1">
    <citation type="journal article" date="2023" name="Microbiol. Resour. Announc.">
        <title>Complete Genome Sequence of Mycobacterium wuenschmanii, a novel Nontuberculous Mycobacterium Isolated from a captive population of Amazon Milk Frogs.</title>
        <authorList>
            <person name="Hicks J."/>
            <person name="Zeineldin M."/>
            <person name="Ward H."/>
            <person name="Wuenschmann A."/>
            <person name="Camp P."/>
            <person name="Farrell D."/>
            <person name="Lehman K."/>
            <person name="Thacker T."/>
            <person name="Cuthbert E."/>
        </authorList>
    </citation>
    <scope>NUCLEOTIDE SEQUENCE [LARGE SCALE GENOMIC DNA]</scope>
    <source>
        <strain evidence="4 5">Wuenschmanii</strain>
    </source>
</reference>
<dbReference type="InterPro" id="IPR025241">
    <property type="entry name" value="DUF4190"/>
</dbReference>
<feature type="domain" description="DUF4190" evidence="3">
    <location>
        <begin position="74"/>
        <end position="143"/>
    </location>
</feature>
<keyword evidence="2" id="KW-0472">Membrane</keyword>
<keyword evidence="5" id="KW-1185">Reference proteome</keyword>
<keyword evidence="2" id="KW-1133">Transmembrane helix</keyword>
<dbReference type="RefSeq" id="WP_285190631.1">
    <property type="nucleotide sequence ID" value="NZ_CP126981.1"/>
</dbReference>
<feature type="transmembrane region" description="Helical" evidence="2">
    <location>
        <begin position="97"/>
        <end position="115"/>
    </location>
</feature>
<dbReference type="Proteomes" id="UP001236585">
    <property type="component" value="Chromosome"/>
</dbReference>
<evidence type="ECO:0000256" key="2">
    <source>
        <dbReference type="SAM" id="Phobius"/>
    </source>
</evidence>
<evidence type="ECO:0000259" key="3">
    <source>
        <dbReference type="Pfam" id="PF13828"/>
    </source>
</evidence>
<name>A0ABY8W605_9MYCO</name>
<dbReference type="EMBL" id="CP126981">
    <property type="protein sequence ID" value="WIM89887.1"/>
    <property type="molecule type" value="Genomic_DNA"/>
</dbReference>
<keyword evidence="2" id="KW-0812">Transmembrane</keyword>
<organism evidence="4 5">
    <name type="scientific">Candidatus Mycobacterium wuenschmannii</name>
    <dbReference type="NCBI Taxonomy" id="3027808"/>
    <lineage>
        <taxon>Bacteria</taxon>
        <taxon>Bacillati</taxon>
        <taxon>Actinomycetota</taxon>
        <taxon>Actinomycetes</taxon>
        <taxon>Mycobacteriales</taxon>
        <taxon>Mycobacteriaceae</taxon>
        <taxon>Mycobacterium</taxon>
    </lineage>
</organism>
<feature type="compositionally biased region" description="Pro residues" evidence="1">
    <location>
        <begin position="37"/>
        <end position="52"/>
    </location>
</feature>
<proteinExistence type="predicted"/>